<evidence type="ECO:0000256" key="1">
    <source>
        <dbReference type="SAM" id="MobiDB-lite"/>
    </source>
</evidence>
<dbReference type="Proteomes" id="UP001295684">
    <property type="component" value="Unassembled WGS sequence"/>
</dbReference>
<feature type="compositionally biased region" description="Acidic residues" evidence="1">
    <location>
        <begin position="405"/>
        <end position="416"/>
    </location>
</feature>
<comment type="caution">
    <text evidence="2">The sequence shown here is derived from an EMBL/GenBank/DDBJ whole genome shotgun (WGS) entry which is preliminary data.</text>
</comment>
<feature type="region of interest" description="Disordered" evidence="1">
    <location>
        <begin position="377"/>
        <end position="428"/>
    </location>
</feature>
<organism evidence="2 3">
    <name type="scientific">Euplotes crassus</name>
    <dbReference type="NCBI Taxonomy" id="5936"/>
    <lineage>
        <taxon>Eukaryota</taxon>
        <taxon>Sar</taxon>
        <taxon>Alveolata</taxon>
        <taxon>Ciliophora</taxon>
        <taxon>Intramacronucleata</taxon>
        <taxon>Spirotrichea</taxon>
        <taxon>Hypotrichia</taxon>
        <taxon>Euplotida</taxon>
        <taxon>Euplotidae</taxon>
        <taxon>Moneuplotes</taxon>
    </lineage>
</organism>
<feature type="compositionally biased region" description="Basic and acidic residues" evidence="1">
    <location>
        <begin position="417"/>
        <end position="428"/>
    </location>
</feature>
<name>A0AAD1U2T6_EUPCR</name>
<protein>
    <submittedName>
        <fullName evidence="2">Uncharacterized protein</fullName>
    </submittedName>
</protein>
<feature type="compositionally biased region" description="Basic and acidic residues" evidence="1">
    <location>
        <begin position="394"/>
        <end position="404"/>
    </location>
</feature>
<reference evidence="2" key="1">
    <citation type="submission" date="2023-07" db="EMBL/GenBank/DDBJ databases">
        <authorList>
            <consortium name="AG Swart"/>
            <person name="Singh M."/>
            <person name="Singh A."/>
            <person name="Seah K."/>
            <person name="Emmerich C."/>
        </authorList>
    </citation>
    <scope>NUCLEOTIDE SEQUENCE</scope>
    <source>
        <strain evidence="2">DP1</strain>
    </source>
</reference>
<evidence type="ECO:0000313" key="2">
    <source>
        <dbReference type="EMBL" id="CAI2360951.1"/>
    </source>
</evidence>
<dbReference type="AlphaFoldDB" id="A0AAD1U2T6"/>
<accession>A0AAD1U2T6</accession>
<keyword evidence="3" id="KW-1185">Reference proteome</keyword>
<dbReference type="EMBL" id="CAMPGE010002150">
    <property type="protein sequence ID" value="CAI2360951.1"/>
    <property type="molecule type" value="Genomic_DNA"/>
</dbReference>
<proteinExistence type="predicted"/>
<gene>
    <name evidence="2" type="ORF">ECRASSUSDP1_LOCUS2260</name>
</gene>
<evidence type="ECO:0000313" key="3">
    <source>
        <dbReference type="Proteomes" id="UP001295684"/>
    </source>
</evidence>
<sequence length="634" mass="75827">MPRKKMSPEELEKAFNDFNGSEEWALWYNLSTKIISPKDHDIEELERGTVDISGNWQPFLDDWFSLVCKLKVPHKSKKYDQFYIRTMFFPRQEAIHIDGIKYEIPNHVRVDTFNSKEMIIDGVFEELKSLEEMEKENYLETKKKLIAKLKEFDKQYVKHIKKTHPEVQAIITPAIEPLLNLLESNYNFHKLEELMKTQHDIPKFRVTALEEKFCEHMEIICKILSDHGKLQDIYDIKRMLNLLKLDDWENIVPMAFYLAPLKKSIHEMREELLHMRSLGANRCKYHVEDNEPFHQLVIKMVKNDVTAQWLMGDRLKNDQLCFLYEVIKIIFQSNLKNKLINKDKNLIENVIPSLACFKGLLVIRNIRIKQIEEAKKEKKRAEHGLPPTDEEEKIGDPEENKVNEDLDVEDEEDEEQKEYREFKKQKEKEEAEHKKYGRKWIWQNYISENRKDDWLNVAEDLRHINDHVIQDIQDFILISAFPKEKQTKRTELAKDVEGLLLESEEVKAKEDPEEIKKVKETRDFELSLRPPYIWNFKETRMDVEEKIKADDPLKTQEEIEKERLEEEAKKEVAPYLINPNALPESCYKYEEDIHTNRVTKLLKDLENLTYNLRNHEQQKWKTLTDLCIDIFIKK</sequence>